<dbReference type="PROSITE" id="PS50283">
    <property type="entry name" value="NA_SOLUT_SYMP_3"/>
    <property type="match status" value="1"/>
</dbReference>
<accession>A0A934RTU1</accession>
<feature type="transmembrane region" description="Helical" evidence="8">
    <location>
        <begin position="509"/>
        <end position="528"/>
    </location>
</feature>
<evidence type="ECO:0000256" key="8">
    <source>
        <dbReference type="SAM" id="Phobius"/>
    </source>
</evidence>
<dbReference type="PANTHER" id="PTHR48086:SF7">
    <property type="entry name" value="SODIUM-SOLUTE SYMPORTER-RELATED"/>
    <property type="match status" value="1"/>
</dbReference>
<feature type="transmembrane region" description="Helical" evidence="8">
    <location>
        <begin position="304"/>
        <end position="324"/>
    </location>
</feature>
<feature type="transmembrane region" description="Helical" evidence="8">
    <location>
        <begin position="471"/>
        <end position="489"/>
    </location>
</feature>
<dbReference type="GO" id="GO:0005886">
    <property type="term" value="C:plasma membrane"/>
    <property type="evidence" value="ECO:0007669"/>
    <property type="project" value="TreeGrafter"/>
</dbReference>
<evidence type="ECO:0000313" key="10">
    <source>
        <dbReference type="Proteomes" id="UP000617628"/>
    </source>
</evidence>
<evidence type="ECO:0000256" key="2">
    <source>
        <dbReference type="ARBA" id="ARBA00006434"/>
    </source>
</evidence>
<keyword evidence="6 8" id="KW-0472">Membrane</keyword>
<feature type="transmembrane region" description="Helical" evidence="8">
    <location>
        <begin position="119"/>
        <end position="149"/>
    </location>
</feature>
<protein>
    <recommendedName>
        <fullName evidence="11">Sodium:solute symporter</fullName>
    </recommendedName>
</protein>
<dbReference type="PANTHER" id="PTHR48086">
    <property type="entry name" value="SODIUM/PROLINE SYMPORTER-RELATED"/>
    <property type="match status" value="1"/>
</dbReference>
<feature type="transmembrane region" description="Helical" evidence="8">
    <location>
        <begin position="42"/>
        <end position="61"/>
    </location>
</feature>
<evidence type="ECO:0000256" key="1">
    <source>
        <dbReference type="ARBA" id="ARBA00004141"/>
    </source>
</evidence>
<evidence type="ECO:0000256" key="3">
    <source>
        <dbReference type="ARBA" id="ARBA00022448"/>
    </source>
</evidence>
<keyword evidence="4 8" id="KW-0812">Transmembrane</keyword>
<keyword evidence="10" id="KW-1185">Reference proteome</keyword>
<feature type="transmembrane region" description="Helical" evidence="8">
    <location>
        <begin position="441"/>
        <end position="464"/>
    </location>
</feature>
<feature type="transmembrane region" description="Helical" evidence="8">
    <location>
        <begin position="192"/>
        <end position="211"/>
    </location>
</feature>
<feature type="transmembrane region" description="Helical" evidence="8">
    <location>
        <begin position="161"/>
        <end position="180"/>
    </location>
</feature>
<dbReference type="InterPro" id="IPR038377">
    <property type="entry name" value="Na/Glc_symporter_sf"/>
</dbReference>
<name>A0A934RTU1_9BACT</name>
<gene>
    <name evidence="9" type="ORF">JIN87_00300</name>
</gene>
<evidence type="ECO:0000256" key="5">
    <source>
        <dbReference type="ARBA" id="ARBA00022989"/>
    </source>
</evidence>
<dbReference type="RefSeq" id="WP_200353496.1">
    <property type="nucleotide sequence ID" value="NZ_JAENIL010000001.1"/>
</dbReference>
<reference evidence="9" key="1">
    <citation type="submission" date="2021-01" db="EMBL/GenBank/DDBJ databases">
        <title>Modified the classification status of verrucomicrobia.</title>
        <authorList>
            <person name="Feng X."/>
        </authorList>
    </citation>
    <scope>NUCLEOTIDE SEQUENCE</scope>
    <source>
        <strain evidence="9">KCTC 13126</strain>
    </source>
</reference>
<dbReference type="EMBL" id="JAENIL010000001">
    <property type="protein sequence ID" value="MBK1875280.1"/>
    <property type="molecule type" value="Genomic_DNA"/>
</dbReference>
<dbReference type="Gene3D" id="1.20.1730.10">
    <property type="entry name" value="Sodium/glucose cotransporter"/>
    <property type="match status" value="1"/>
</dbReference>
<organism evidence="9 10">
    <name type="scientific">Pelagicoccus mobilis</name>
    <dbReference type="NCBI Taxonomy" id="415221"/>
    <lineage>
        <taxon>Bacteria</taxon>
        <taxon>Pseudomonadati</taxon>
        <taxon>Verrucomicrobiota</taxon>
        <taxon>Opitutia</taxon>
        <taxon>Puniceicoccales</taxon>
        <taxon>Pelagicoccaceae</taxon>
        <taxon>Pelagicoccus</taxon>
    </lineage>
</organism>
<dbReference type="Proteomes" id="UP000617628">
    <property type="component" value="Unassembled WGS sequence"/>
</dbReference>
<dbReference type="InterPro" id="IPR050277">
    <property type="entry name" value="Sodium:Solute_Symporter"/>
</dbReference>
<feature type="transmembrane region" description="Helical" evidence="8">
    <location>
        <begin position="578"/>
        <end position="601"/>
    </location>
</feature>
<evidence type="ECO:0000256" key="7">
    <source>
        <dbReference type="RuleBase" id="RU362091"/>
    </source>
</evidence>
<proteinExistence type="inferred from homology"/>
<sequence>MHFIDWFIIGAFVLALIYISIKTNRATKSVAGFLSSERLAGRYLLTVAGSMAFASAIGNVADWEGFYQNGIAGYWWDMLRTPVVTLLMMTGWVIYRYRQTRVLTMAQFLEQRYSRKFRIFAGCMAFVSGLLNCAVFPMVTANFLMYFLALPTHFEFIGIGWSTYHLLMLLMIGGAVTLAIAGGQITIMVTDFLQGTIGSIACISLIVFVAWKFGWTQLIETMANSENIDPSVTPDILEKVKRTEGASVMNPLKLEGFSDFGIAYFAMRIFQMILQTGTWQGGAGYLTAAKSPHESRMGGMLYGWRWLVITMGTIAITMGTYTMLWNPEYAADQAVIAETINSIDQQYLQSQMLVPISLAHMLPVGLIGIFAVYMIGAAVSTDDSAYHSWGSIFLQDVVMPFRKKPFTKQQHLKYLRLSIVGIGAFAFLFSSIWTLKDYIHMWFAVTGAIYVGGASCAIIGGLYWKRGTTAAAWAGLITGSTLAVSGIFVKQALGDDFAIGDIVIHGYHISVGASVIAFTVYFVVSMLTSKGKTFNMDKLLHRGKYAVESDQVQGDNVKRSFFARILGVNHEFSTWDKIIYYGAYGWILLGALAFFVGTLSGMTTEQWTVWWKWHLGIQAGAAIIIGVWFFIGGLRDVRYLFRKLKEVEVDESDDGWVEDKDKD</sequence>
<feature type="transmembrane region" description="Helical" evidence="8">
    <location>
        <begin position="414"/>
        <end position="435"/>
    </location>
</feature>
<comment type="caution">
    <text evidence="9">The sequence shown here is derived from an EMBL/GenBank/DDBJ whole genome shotgun (WGS) entry which is preliminary data.</text>
</comment>
<evidence type="ECO:0000313" key="9">
    <source>
        <dbReference type="EMBL" id="MBK1875280.1"/>
    </source>
</evidence>
<keyword evidence="3" id="KW-0813">Transport</keyword>
<feature type="transmembrane region" description="Helical" evidence="8">
    <location>
        <begin position="358"/>
        <end position="379"/>
    </location>
</feature>
<dbReference type="InterPro" id="IPR001734">
    <property type="entry name" value="Na/solute_symporter"/>
</dbReference>
<feature type="transmembrane region" description="Helical" evidence="8">
    <location>
        <begin position="613"/>
        <end position="634"/>
    </location>
</feature>
<dbReference type="GO" id="GO:0022857">
    <property type="term" value="F:transmembrane transporter activity"/>
    <property type="evidence" value="ECO:0007669"/>
    <property type="project" value="InterPro"/>
</dbReference>
<evidence type="ECO:0000256" key="4">
    <source>
        <dbReference type="ARBA" id="ARBA00022692"/>
    </source>
</evidence>
<dbReference type="Pfam" id="PF00474">
    <property type="entry name" value="SSF"/>
    <property type="match status" value="1"/>
</dbReference>
<dbReference type="AlphaFoldDB" id="A0A934RTU1"/>
<evidence type="ECO:0000256" key="6">
    <source>
        <dbReference type="ARBA" id="ARBA00023136"/>
    </source>
</evidence>
<keyword evidence="5 8" id="KW-1133">Transmembrane helix</keyword>
<feature type="transmembrane region" description="Helical" evidence="8">
    <location>
        <begin position="6"/>
        <end position="21"/>
    </location>
</feature>
<comment type="similarity">
    <text evidence="2 7">Belongs to the sodium:solute symporter (SSF) (TC 2.A.21) family.</text>
</comment>
<evidence type="ECO:0008006" key="11">
    <source>
        <dbReference type="Google" id="ProtNLM"/>
    </source>
</evidence>
<comment type="subcellular location">
    <subcellularLocation>
        <location evidence="1">Membrane</location>
        <topology evidence="1">Multi-pass membrane protein</topology>
    </subcellularLocation>
</comment>
<feature type="transmembrane region" description="Helical" evidence="8">
    <location>
        <begin position="81"/>
        <end position="98"/>
    </location>
</feature>